<dbReference type="Proteomes" id="UP000515165">
    <property type="component" value="Chromosome 7"/>
</dbReference>
<feature type="compositionally biased region" description="Pro residues" evidence="11">
    <location>
        <begin position="2756"/>
        <end position="2769"/>
    </location>
</feature>
<dbReference type="Pfam" id="PF18720">
    <property type="entry name" value="EGF_Tenascin"/>
    <property type="match status" value="4"/>
</dbReference>
<dbReference type="FunFam" id="2.10.25.10:FF:000001">
    <property type="entry name" value="Tenascin C"/>
    <property type="match status" value="17"/>
</dbReference>
<feature type="domain" description="Fibronectin type-III" evidence="13">
    <location>
        <begin position="3948"/>
        <end position="4034"/>
    </location>
</feature>
<feature type="domain" description="Fibronectin type-III" evidence="13">
    <location>
        <begin position="2661"/>
        <end position="2750"/>
    </location>
</feature>
<evidence type="ECO:0000256" key="3">
    <source>
        <dbReference type="ARBA" id="ARBA00022525"/>
    </source>
</evidence>
<evidence type="ECO:0000259" key="14">
    <source>
        <dbReference type="PROSITE" id="PS51406"/>
    </source>
</evidence>
<feature type="compositionally biased region" description="Low complexity" evidence="11">
    <location>
        <begin position="2338"/>
        <end position="2347"/>
    </location>
</feature>
<dbReference type="InterPro" id="IPR013783">
    <property type="entry name" value="Ig-like_fold"/>
</dbReference>
<comment type="subcellular location">
    <subcellularLocation>
        <location evidence="1">Secreted</location>
        <location evidence="1">Extracellular space</location>
        <location evidence="1">Extracellular matrix</location>
    </subcellularLocation>
</comment>
<dbReference type="Pfam" id="PF00147">
    <property type="entry name" value="Fibrinogen_C"/>
    <property type="match status" value="1"/>
</dbReference>
<feature type="compositionally biased region" description="Low complexity" evidence="11">
    <location>
        <begin position="2869"/>
        <end position="2879"/>
    </location>
</feature>
<feature type="domain" description="Fibronectin type-III" evidence="13">
    <location>
        <begin position="4035"/>
        <end position="4125"/>
    </location>
</feature>
<dbReference type="PROSITE" id="PS50853">
    <property type="entry name" value="FN3"/>
    <property type="match status" value="31"/>
</dbReference>
<dbReference type="FunFam" id="2.60.40.10:FF:000760">
    <property type="entry name" value="tenascin-X"/>
    <property type="match status" value="1"/>
</dbReference>
<feature type="compositionally biased region" description="Acidic residues" evidence="11">
    <location>
        <begin position="2531"/>
        <end position="2543"/>
    </location>
</feature>
<keyword evidence="10" id="KW-0325">Glycoprotein</keyword>
<feature type="domain" description="Fibronectin type-III" evidence="13">
    <location>
        <begin position="781"/>
        <end position="871"/>
    </location>
</feature>
<feature type="domain" description="Fibronectin type-III" evidence="13">
    <location>
        <begin position="2882"/>
        <end position="2975"/>
    </location>
</feature>
<dbReference type="Pfam" id="PF00041">
    <property type="entry name" value="fn3"/>
    <property type="match status" value="31"/>
</dbReference>
<dbReference type="InterPro" id="IPR002181">
    <property type="entry name" value="Fibrinogen_a/b/g_C_dom"/>
</dbReference>
<dbReference type="PANTHER" id="PTHR46708">
    <property type="entry name" value="TENASCIN"/>
    <property type="match status" value="1"/>
</dbReference>
<dbReference type="GO" id="GO:0005615">
    <property type="term" value="C:extracellular space"/>
    <property type="evidence" value="ECO:0007669"/>
    <property type="project" value="TreeGrafter"/>
</dbReference>
<feature type="region of interest" description="Disordered" evidence="11">
    <location>
        <begin position="2976"/>
        <end position="3011"/>
    </location>
</feature>
<feature type="compositionally biased region" description="Low complexity" evidence="11">
    <location>
        <begin position="1384"/>
        <end position="1395"/>
    </location>
</feature>
<feature type="compositionally biased region" description="Acidic residues" evidence="11">
    <location>
        <begin position="2308"/>
        <end position="2320"/>
    </location>
</feature>
<feature type="compositionally biased region" description="Acidic residues" evidence="11">
    <location>
        <begin position="3192"/>
        <end position="3204"/>
    </location>
</feature>
<accession>A0A6P9FL14</accession>
<feature type="domain" description="Fibronectin type-III" evidence="13">
    <location>
        <begin position="2440"/>
        <end position="2534"/>
    </location>
</feature>
<feature type="compositionally biased region" description="Low complexity" evidence="11">
    <location>
        <begin position="2123"/>
        <end position="2132"/>
    </location>
</feature>
<feature type="domain" description="Fibronectin type-III" evidence="13">
    <location>
        <begin position="1398"/>
        <end position="1491"/>
    </location>
</feature>
<dbReference type="PROSITE" id="PS01186">
    <property type="entry name" value="EGF_2"/>
    <property type="match status" value="7"/>
</dbReference>
<dbReference type="PROSITE" id="PS00022">
    <property type="entry name" value="EGF_1"/>
    <property type="match status" value="6"/>
</dbReference>
<keyword evidence="8" id="KW-0130">Cell adhesion</keyword>
<feature type="domain" description="Fibronectin type-III" evidence="13">
    <location>
        <begin position="3314"/>
        <end position="3410"/>
    </location>
</feature>
<feature type="region of interest" description="Disordered" evidence="11">
    <location>
        <begin position="2856"/>
        <end position="2901"/>
    </location>
</feature>
<feature type="domain" description="Fibrinogen C-terminal" evidence="14">
    <location>
        <begin position="4121"/>
        <end position="4336"/>
    </location>
</feature>
<feature type="domain" description="Fibronectin type-III" evidence="13">
    <location>
        <begin position="2557"/>
        <end position="2650"/>
    </location>
</feature>
<feature type="domain" description="Fibronectin type-III" evidence="13">
    <location>
        <begin position="1499"/>
        <end position="1596"/>
    </location>
</feature>
<feature type="compositionally biased region" description="Low complexity" evidence="11">
    <location>
        <begin position="3205"/>
        <end position="3215"/>
    </location>
</feature>
<dbReference type="InterPro" id="IPR036116">
    <property type="entry name" value="FN3_sf"/>
</dbReference>
<evidence type="ECO:0000256" key="12">
    <source>
        <dbReference type="SAM" id="SignalP"/>
    </source>
</evidence>
<feature type="domain" description="Fibronectin type-III" evidence="13">
    <location>
        <begin position="2217"/>
        <end position="2311"/>
    </location>
</feature>
<dbReference type="FunFam" id="2.60.40.10:FF:000822">
    <property type="entry name" value="tenascin-X"/>
    <property type="match status" value="1"/>
</dbReference>
<dbReference type="FunFam" id="2.60.40.10:FF:000024">
    <property type="entry name" value="Tenascin-X"/>
    <property type="match status" value="24"/>
</dbReference>
<feature type="compositionally biased region" description="Acidic residues" evidence="11">
    <location>
        <begin position="2856"/>
        <end position="2868"/>
    </location>
</feature>
<feature type="domain" description="Fibronectin type-III" evidence="13">
    <location>
        <begin position="1906"/>
        <end position="1994"/>
    </location>
</feature>
<dbReference type="Gene3D" id="2.10.25.10">
    <property type="entry name" value="Laminin"/>
    <property type="match status" value="18"/>
</dbReference>
<keyword evidence="3" id="KW-0964">Secreted</keyword>
<feature type="chain" id="PRO_5027952995" evidence="12">
    <location>
        <begin position="23"/>
        <end position="4345"/>
    </location>
</feature>
<protein>
    <submittedName>
        <fullName evidence="16">LOW QUALITY PROTEIN: tenascin-X</fullName>
    </submittedName>
</protein>
<feature type="compositionally biased region" description="Low complexity" evidence="11">
    <location>
        <begin position="2544"/>
        <end position="2554"/>
    </location>
</feature>
<feature type="domain" description="Fibronectin type-III" evidence="13">
    <location>
        <begin position="3757"/>
        <end position="3854"/>
    </location>
</feature>
<dbReference type="PROSITE" id="PS00514">
    <property type="entry name" value="FIBRINOGEN_C_1"/>
    <property type="match status" value="1"/>
</dbReference>
<keyword evidence="7" id="KW-0677">Repeat</keyword>
<sequence length="4345" mass="469030">MPAQWFLISRLALLVLLGTVRAGPFSPRSNVTLPAPRRPPQRGGRTVEPVGGSPSSQLYEHTVEGGEKQVVFTHRINLPPSAGCGCPPGTEPPVPASEVQALKVRLEILEELVKGLKEQCTGGCCPVAAQAGTGQTDVRSLCSLHGVFDLSRCACSCEPGWGGPTCSDPTGAGVPPSSPPSASGTCPDDCNDQGRCVRGRCVCFPGYSGPSCGWPSCPGDCNGRGRCVQGVCVCRAGFSGNDCSLRSCPRGCSQRGRCEDGRCVCDPGYAGDDCGVRSCPRGCSQRGSCENGRCVCDPGYAGDDCGVRSCPRGCSQRGRCEDGRCVCDPGYAGDDCGVRSCPRDCSQRGRCEDGRCVCDPGYTGDDCGSRSCRWDCGEGGRCVDGRCVCWPGYAGDDCSTRTCPRDCRGRGRCEDGECICDAGYSGDDCGVRSCPGDCSQRGRCEDGRCVCWPGYTGPDCGSRACPRDCRGRGRCENGVCACNAGYSGEDCGVRTCPGDCRGRGRCESGRCVCWPGYTGRDCGTRACPGDCRGQGRCVDGRCVCNPGFAGEDCGSRRCPGDCRGRGRCEDGVCVCNAGYEGEDCGARSCPGGCHGRGQCRDGRCVCDDGYSGEDCSVRRCPLDCSQHGVCKNGVCTCWEGYAGEDCSLRTCPSNCHQRGRCEGGRCVCDSGYTGPSCATRTCPADCRGRGRCVQGVCVCHVGYGGEDCGREEPPASACPGGCGPRELCRAGQCVCVEGFRGPDCATQTCPGDCRGRGECREGSCVCQDGYAGEDCGEEVPAIEGMRMHLLEETTVRTEWTRAPGTVDAYEIQFIPTTEGVSPPFTARVPSSASAYDQRGLAPGQEYQVTVRALRGTSWGPPASKTITTMIDGPQDLRVVAVTPTTLELSWLRPQAEVDRFVVSYVSAGNQRVRLEVPSEADGTVLTDLMPGVEYVVTVTAEQGRAVSYPASVRANTGSSPSGLLGATDEPPPSGPSTTQGARAPELQQRPQELGELRVLGRDKTGKLRVAWTAQPDTFAHFQLRLRVHEGPGAHEELLPGDVRQALVPSPPSGAPYELSLRGVPPEGVPSAPLIYQGIMDKDGAKLGKPLAPPRLDQLIVTDMTSNSLLLHWTVPEGEFDSFVIQYKDRDGPQVVPVEGSQRSALITNLDLGRKYKFLLYGLLGKKRHGPLVAEAKILPQSDPSPATQPRLGKLWVTDPTPDSLHLSWTVPEGQFDSFVVQYRDRDGQPQAMPVEGPERSVIVSSLEPNHKYRFTLFGMANKKRHGPLTADGTTASEQTAESLNPEAPVQPLLGELWVTQANPDSLRLSWTVTQGSFDSFVVQYKDAQGQPQAVPVGGDENEVTIPGLETHRKYKMNLYGLHDRQRVGPVSVVATTAPQEVVEETPSPTEPSTEAPEPPEEPLLGELTVTGSSPDSLSLSWTVPQGHFDSFTVQYKDRDGRPQVVRVRGDESEVTIGGLELGRKYKMHLYGLHRGQRVGPVSSVGMTAPQPEETPAIEPPLEPRLGELTVTDVTPNSVGLTWTVPEGEFDSFVVQYKDRDGQPQVVPVEGSLREVTIPGLEPACKYKMNFYGLHDGQRVGPLSVVTVTAPLPTAPATESPEEPRLGELTVVDQSPDSVTLSWTVPEGEFDSFVVQYKDRDGQPRVVPVAADQHEVTVPGLEPSRKYRFLLYGLQGGKRRSPVSVEAKTAAQGDASLGAPPHLGELWVTDPTLDSLRLSWTVPEGHFDSFVVQFKDKDGPRVVPVEGHERSVTITPLDTGRKYRFLLYGLLGKKRHGPLTAEGTTEPWSGVDDARTKHPPKPHLGEELQVTSVTPDSVSLAWTVPEGQFDSFVVQYKDRAGQPQVVPVEGGLREVSVSGLDPARRYKLFLYGLHQGKRVGPVSTIALTAPRVHIKAEAPSTPGPEPRLGEVTVEEATPDTLHLSWTKTEGDFDSFEVHYTDRDGQPQVVRIDGDRNDVILSGLESEHRYLVNLYGFHGQQRVGPAHIEALTVPREEEDGPSEPPTKPRLGELTVTDATPDSLHLSWTVPEGQFDHFLVQYKNGDGQPKAVRVPGYEDGVTVSGLQPDHKYKMNLYGFHGGQRVGPVSAIGVTAAEEETPTPTEVEETPSPTEPSTEAPEPPEEPLLGELTVTGSSPDSLSLSWTVPQGHFDSFTVQYKDRDGRPQVVRVRGDENEVTVGGLEPGRKYKMHLYGLHRGQRVGPVSTVGVTAPSITAPEPPTKPRLGELTVTDATPDSLHLSWTVPEGQFDHFLVQYKNGDGQPKAVRVPGYEDGVTVSGLQPDHKYKMNLYGFHGGQRVGPVSAIGVTAAEEETPTPTEVEETPSPTEPSTEAPEPPEEPLLGELTVTGSSPDSLSLSWTVPQGHFDSFTVQYKDRDGRPQVVRVRGDENEVTVGGLEPGRKYKMHLYGLHRGQRMGPVSTVGVTEYEAMTTEAPSITAPEPPTKPRLGELTVTDATPDSLHLSWTVPEGQFDHFLVQYKNGDGQPKAVRVPGYEDGVTVSGLQPDHKYKMNLYGFHGGQRVGPVSAIGVTAAEEETPTPTEVEETPSPTEPSTEAPEPPEEPLLGELMVTGSSPDSLSLSWTVPQGHFDSFTVQYKDRDGRPQVVRVRGDESEVTVGGLEPGRKYKMHLYGLHRGQRVGPVSTVGVTDPEGEPPTNTLLKPHLGELTVMDATPDSLHLSWTVPEGQFDHFLVQYKNGDGQPKAVRVPGSEDQVTVSGLEPSHKYKMNLYGFHGGQRVGPVSAVGLTAPGKDHEMPAPTDPPTTTPQPPKPRLGELTVTDTTPDSLHLSWTVPEGQFDHFLVQYKNGDGQPKAVRVPGYEDGVTVSGLQPDHKYKMNLYGFHGGQRVGPVSAIGVTAAEEETPTPTEVEETPSPTEPSTEAPEPPEEPLLGELTVTGSSPDSLSLSWTVPQGHFDSFTVQYKDRDGRPQVVRVRGDENEVTIGGLEPGRKYKMHLYGLHRGQRVGPVSTMGMTTPQDLVEERSSPTEPSTEAPEPPEEPLLGELTVTGSSPDSLSLSWTVPQGHFDSFTVQYKDRDGRPQVVRVRGDESEVTVGGLEPGRKYKMHLYGLHRGQRVGPVSTVGVTDPQYEAMTTEAPSITAPEPPTKPRLGELTVTDATPDSLHLSWTVPEGQFDHFLVQYKNGDGQPKAVRVPGYEDGVTVSGLQPDHKYKMNLYGFHGGQRVGPVSAIGVTAAEEETPTPTEVEETPSPTEPSTEAPEPPEEPLLGELTVTGSSPDSLSLSWTVPQGHFDSFTVQYKDRDGRPQVVRVRGDENEVTVGGLEPGRKYKMHLYGLHRGQRVGPVSTVGVTASQPAERPVAPRLGELAVAAVASDTVSLSWTVAQGLFDSFLVQYKDVQGQPQAVPVGGHLREISISGLDPARKYKFLLFGLQDEKRQGPVSAEAKTLSDTKTPRLGELTVVDLTPDSVTLSWTVPEGEFDSFVVQYKDRDGQPRVVPVAADQREVTVPGLEPSRKYRFLLYGLAGRKRLGPVSADGATAPLEHPPRLGELTVTDETPDSLRLSWTVAQGLFDSFVVQYRDPAGQPRAVPVAKDQRAVTIEGLEPGRKHKFLLYGIHGGQRLGPISVLGVTGSDQHREGSAGAPRGPEVAGLSARAGKWQTHRKEGARRASVPRCSASPPGFSHAAPWRPATEAPEPRSGPQLRTLAVSDITPDSLRLSWSVAQGPFESFVVQYQDTDGQPQALLVGGNQNKVQVSGLEPSTAYKFFLYGLHKGKRLGPVSAKGTTGPAPAGLTPGEPGPRLSQLSVTDVTTSSLRLNWEAPSEAFDSFLLRFGVPSPSTLEPHPRPLQQRELTVPGSRRSAVLRDLHPGTLYSLTLYGLRGPHKADSIQGTARTLSPVLESPRDLQFSEIGETSAQVSWMPPASRVDSFKVSYQLADGGEPQSVQVDGRAQTQKLKGLIPGSHYEVTVVSVRGFEESEPLTGSLTTVPDGPTQLRALNLTEGSALLHWKPPQAPVDKYNVRVTASGAPSLQASAPGSAVEYPLSGLELHTNYTATVRGLRGPNLTSPASISFTTGLEAPQDLEAKEVTPRTALLTWTEPQVPPTSYLLSFNTPGEQTQELLLPGGITSHQLLGLFPSTRYGVWLRAMWGESLTPPVSTSFTTGGLPIPFPRDCGEEVQNGARTSRATTIFLNGNRERPLDVFCDMETDGGGWLVFQRRVDGQTDFWRDWEDYAHGFGNISGEFWLGNEALHSLTDTGDYSMRVDLRAGDEAVFAQYDSFRVDSEADYYRLHLDGYHGTAGDSMTYHSGSVFSARDRDPNNLLISCAVSYHGAWWYKNCHYANLNGLYGSTVDHQGVSWYYWKGFEFSVPFTEMKLRPRSYRPPAAQGG</sequence>
<dbReference type="FunFam" id="2.60.40.10:FF:000801">
    <property type="entry name" value="Tenascin-X"/>
    <property type="match status" value="1"/>
</dbReference>
<evidence type="ECO:0000256" key="5">
    <source>
        <dbReference type="ARBA" id="ARBA00022536"/>
    </source>
</evidence>
<dbReference type="CDD" id="cd00054">
    <property type="entry name" value="EGF_CA"/>
    <property type="match status" value="2"/>
</dbReference>
<dbReference type="GeneID" id="113926298"/>
<reference evidence="16" key="1">
    <citation type="submission" date="2025-08" db="UniProtKB">
        <authorList>
            <consortium name="RefSeq"/>
        </authorList>
    </citation>
    <scope>IDENTIFICATION</scope>
    <source>
        <tissue evidence="16">Blood</tissue>
    </source>
</reference>
<feature type="domain" description="Fibronectin type-III" evidence="13">
    <location>
        <begin position="1092"/>
        <end position="1182"/>
    </location>
</feature>
<comment type="similarity">
    <text evidence="2">Belongs to the tenascin family.</text>
</comment>
<dbReference type="Pfam" id="PF25024">
    <property type="entry name" value="EGF_TEN"/>
    <property type="match status" value="1"/>
</dbReference>
<dbReference type="FunFam" id="2.60.40.10:FF:000883">
    <property type="entry name" value="tenascin-X"/>
    <property type="match status" value="1"/>
</dbReference>
<dbReference type="InterPro" id="IPR020837">
    <property type="entry name" value="Fibrinogen_CS"/>
</dbReference>
<feature type="domain" description="Fibronectin type-III" evidence="13">
    <location>
        <begin position="3101"/>
        <end position="3195"/>
    </location>
</feature>
<dbReference type="SUPFAM" id="SSF49265">
    <property type="entry name" value="Fibronectin type III"/>
    <property type="match status" value="29"/>
</dbReference>
<feature type="domain" description="Fibronectin type-III" evidence="13">
    <location>
        <begin position="1698"/>
        <end position="1789"/>
    </location>
</feature>
<dbReference type="InterPro" id="IPR000742">
    <property type="entry name" value="EGF"/>
</dbReference>
<dbReference type="SMART" id="SM00186">
    <property type="entry name" value="FBG"/>
    <property type="match status" value="1"/>
</dbReference>
<dbReference type="PROSITE" id="PS51406">
    <property type="entry name" value="FIBRINOGEN_C_2"/>
    <property type="match status" value="1"/>
</dbReference>
<dbReference type="FunFam" id="2.60.40.10:FF:000701">
    <property type="entry name" value="Tenascin-X"/>
    <property type="match status" value="1"/>
</dbReference>
<feature type="region of interest" description="Disordered" evidence="11">
    <location>
        <begin position="27"/>
        <end position="59"/>
    </location>
</feature>
<evidence type="ECO:0000256" key="2">
    <source>
        <dbReference type="ARBA" id="ARBA00008673"/>
    </source>
</evidence>
<feature type="domain" description="Fibronectin type-III" evidence="13">
    <location>
        <begin position="1288"/>
        <end position="1381"/>
    </location>
</feature>
<feature type="domain" description="Fibronectin type-III" evidence="13">
    <location>
        <begin position="1190"/>
        <end position="1282"/>
    </location>
</feature>
<dbReference type="CDD" id="cd00087">
    <property type="entry name" value="FReD"/>
    <property type="match status" value="1"/>
</dbReference>
<feature type="domain" description="Fibronectin type-III" evidence="13">
    <location>
        <begin position="3411"/>
        <end position="3501"/>
    </location>
</feature>
<dbReference type="FunFam" id="3.90.215.10:FF:000001">
    <property type="entry name" value="Tenascin isoform 1"/>
    <property type="match status" value="1"/>
</dbReference>
<feature type="region of interest" description="Disordered" evidence="11">
    <location>
        <begin position="2308"/>
        <end position="2352"/>
    </location>
</feature>
<evidence type="ECO:0000256" key="6">
    <source>
        <dbReference type="ARBA" id="ARBA00022729"/>
    </source>
</evidence>
<dbReference type="InterPro" id="IPR041161">
    <property type="entry name" value="EGF_Tenascin"/>
</dbReference>
<keyword evidence="15" id="KW-1185">Reference proteome</keyword>
<dbReference type="InterPro" id="IPR014716">
    <property type="entry name" value="Fibrinogen_a/b/g_C_1"/>
</dbReference>
<keyword evidence="4" id="KW-0272">Extracellular matrix</keyword>
<dbReference type="OrthoDB" id="6130531at2759"/>
<feature type="domain" description="Fibronectin type-III" evidence="13">
    <location>
        <begin position="1604"/>
        <end position="1693"/>
    </location>
</feature>
<dbReference type="GO" id="GO:0007155">
    <property type="term" value="P:cell adhesion"/>
    <property type="evidence" value="ECO:0007669"/>
    <property type="project" value="UniProtKB-KW"/>
</dbReference>
<feature type="signal peptide" evidence="12">
    <location>
        <begin position="1"/>
        <end position="22"/>
    </location>
</feature>
<feature type="compositionally biased region" description="Low complexity" evidence="11">
    <location>
        <begin position="3222"/>
        <end position="3231"/>
    </location>
</feature>
<evidence type="ECO:0000256" key="9">
    <source>
        <dbReference type="ARBA" id="ARBA00023157"/>
    </source>
</evidence>
<name>A0A6P9FL14_ZALCA</name>
<dbReference type="RefSeq" id="XP_035584238.1">
    <property type="nucleotide sequence ID" value="XM_035728345.1"/>
</dbReference>
<feature type="region of interest" description="Disordered" evidence="11">
    <location>
        <begin position="2093"/>
        <end position="2137"/>
    </location>
</feature>
<dbReference type="GO" id="GO:0031175">
    <property type="term" value="P:neuron projection development"/>
    <property type="evidence" value="ECO:0007669"/>
    <property type="project" value="TreeGrafter"/>
</dbReference>
<feature type="domain" description="Fibronectin type-III" evidence="13">
    <location>
        <begin position="2993"/>
        <end position="3087"/>
    </location>
</feature>
<dbReference type="Gene3D" id="3.90.215.10">
    <property type="entry name" value="Gamma Fibrinogen, chain A, domain 1"/>
    <property type="match status" value="1"/>
</dbReference>
<dbReference type="InterPro" id="IPR003961">
    <property type="entry name" value="FN3_dom"/>
</dbReference>
<evidence type="ECO:0000256" key="4">
    <source>
        <dbReference type="ARBA" id="ARBA00022530"/>
    </source>
</evidence>
<dbReference type="KEGG" id="zca:113926298"/>
<dbReference type="SMART" id="SM00181">
    <property type="entry name" value="EGF"/>
    <property type="match status" value="19"/>
</dbReference>
<evidence type="ECO:0000313" key="15">
    <source>
        <dbReference type="Proteomes" id="UP000515165"/>
    </source>
</evidence>
<dbReference type="PANTHER" id="PTHR46708:SF3">
    <property type="entry name" value="TENASCIN-X"/>
    <property type="match status" value="1"/>
</dbReference>
<evidence type="ECO:0000256" key="10">
    <source>
        <dbReference type="ARBA" id="ARBA00023180"/>
    </source>
</evidence>
<keyword evidence="9" id="KW-1015">Disulfide bond</keyword>
<dbReference type="Pfam" id="PF23106">
    <property type="entry name" value="EGF_Teneurin"/>
    <property type="match status" value="3"/>
</dbReference>
<feature type="domain" description="Fibronectin type-III" evidence="13">
    <location>
        <begin position="2770"/>
        <end position="2859"/>
    </location>
</feature>
<dbReference type="Gene3D" id="2.60.40.10">
    <property type="entry name" value="Immunoglobulins"/>
    <property type="match status" value="31"/>
</dbReference>
<evidence type="ECO:0000256" key="11">
    <source>
        <dbReference type="SAM" id="MobiDB-lite"/>
    </source>
</evidence>
<organism evidence="15 16">
    <name type="scientific">Zalophus californianus</name>
    <name type="common">California sealion</name>
    <dbReference type="NCBI Taxonomy" id="9704"/>
    <lineage>
        <taxon>Eukaryota</taxon>
        <taxon>Metazoa</taxon>
        <taxon>Chordata</taxon>
        <taxon>Craniata</taxon>
        <taxon>Vertebrata</taxon>
        <taxon>Euteleostomi</taxon>
        <taxon>Mammalia</taxon>
        <taxon>Eutheria</taxon>
        <taxon>Laurasiatheria</taxon>
        <taxon>Carnivora</taxon>
        <taxon>Caniformia</taxon>
        <taxon>Pinnipedia</taxon>
        <taxon>Otariidae</taxon>
        <taxon>Zalophus</taxon>
    </lineage>
</organism>
<evidence type="ECO:0000313" key="16">
    <source>
        <dbReference type="RefSeq" id="XP_035584238.1"/>
    </source>
</evidence>
<feature type="compositionally biased region" description="Low complexity" evidence="11">
    <location>
        <begin position="2886"/>
        <end position="2895"/>
    </location>
</feature>
<gene>
    <name evidence="16" type="primary">TNXB</name>
</gene>
<feature type="domain" description="Fibronectin type-III" evidence="13">
    <location>
        <begin position="3858"/>
        <end position="3947"/>
    </location>
</feature>
<dbReference type="CDD" id="cd00063">
    <property type="entry name" value="FN3"/>
    <property type="match status" value="31"/>
</dbReference>
<evidence type="ECO:0000256" key="8">
    <source>
        <dbReference type="ARBA" id="ARBA00022889"/>
    </source>
</evidence>
<feature type="domain" description="Fibronectin type-III" evidence="13">
    <location>
        <begin position="3218"/>
        <end position="3312"/>
    </location>
</feature>
<evidence type="ECO:0000256" key="1">
    <source>
        <dbReference type="ARBA" id="ARBA00004498"/>
    </source>
</evidence>
<dbReference type="SMART" id="SM00060">
    <property type="entry name" value="FN3"/>
    <property type="match status" value="32"/>
</dbReference>
<proteinExistence type="inferred from homology"/>
<feature type="domain" description="Fibronectin type-III" evidence="13">
    <location>
        <begin position="3503"/>
        <end position="3592"/>
    </location>
</feature>
<feature type="domain" description="Fibronectin type-III" evidence="13">
    <location>
        <begin position="3656"/>
        <end position="3747"/>
    </location>
</feature>
<feature type="region of interest" description="Disordered" evidence="11">
    <location>
        <begin position="3192"/>
        <end position="3236"/>
    </location>
</feature>
<keyword evidence="6 12" id="KW-0732">Signal</keyword>
<dbReference type="SUPFAM" id="SSF56496">
    <property type="entry name" value="Fibrinogen C-terminal domain-like"/>
    <property type="match status" value="1"/>
</dbReference>
<feature type="compositionally biased region" description="Low complexity" evidence="11">
    <location>
        <begin position="2321"/>
        <end position="2331"/>
    </location>
</feature>
<feature type="domain" description="Fibronectin type-III" evidence="13">
    <location>
        <begin position="2119"/>
        <end position="2216"/>
    </location>
</feature>
<dbReference type="GO" id="GO:0030155">
    <property type="term" value="P:regulation of cell adhesion"/>
    <property type="evidence" value="ECO:0007669"/>
    <property type="project" value="TreeGrafter"/>
</dbReference>
<feature type="domain" description="Fibronectin type-III" evidence="13">
    <location>
        <begin position="872"/>
        <end position="962"/>
    </location>
</feature>
<feature type="region of interest" description="Disordered" evidence="11">
    <location>
        <begin position="2744"/>
        <end position="2772"/>
    </location>
</feature>
<feature type="region of interest" description="Disordered" evidence="11">
    <location>
        <begin position="2531"/>
        <end position="2562"/>
    </location>
</feature>
<feature type="domain" description="Fibronectin type-III" evidence="13">
    <location>
        <begin position="2002"/>
        <end position="2096"/>
    </location>
</feature>
<feature type="region of interest" description="Disordered" evidence="11">
    <location>
        <begin position="951"/>
        <end position="993"/>
    </location>
</feature>
<feature type="region of interest" description="Disordered" evidence="11">
    <location>
        <begin position="3736"/>
        <end position="3759"/>
    </location>
</feature>
<keyword evidence="5" id="KW-0245">EGF-like domain</keyword>
<dbReference type="InterPro" id="IPR036056">
    <property type="entry name" value="Fibrinogen-like_C"/>
</dbReference>
<feature type="compositionally biased region" description="Low complexity" evidence="11">
    <location>
        <begin position="2106"/>
        <end position="2116"/>
    </location>
</feature>
<feature type="domain" description="Fibronectin type-III" evidence="13">
    <location>
        <begin position="2334"/>
        <end position="2432"/>
    </location>
</feature>
<feature type="compositionally biased region" description="Acidic residues" evidence="11">
    <location>
        <begin position="2093"/>
        <end position="2105"/>
    </location>
</feature>
<dbReference type="CTD" id="7148"/>
<dbReference type="InterPro" id="IPR050991">
    <property type="entry name" value="ECM_Regulatory_Proteins"/>
</dbReference>
<feature type="region of interest" description="Disordered" evidence="11">
    <location>
        <begin position="3588"/>
        <end position="3658"/>
    </location>
</feature>
<feature type="compositionally biased region" description="Low complexity" evidence="11">
    <location>
        <begin position="1402"/>
        <end position="1411"/>
    </location>
</feature>
<evidence type="ECO:0000259" key="13">
    <source>
        <dbReference type="PROSITE" id="PS50853"/>
    </source>
</evidence>
<feature type="region of interest" description="Disordered" evidence="11">
    <location>
        <begin position="1378"/>
        <end position="1416"/>
    </location>
</feature>
<evidence type="ECO:0000256" key="7">
    <source>
        <dbReference type="ARBA" id="ARBA00022737"/>
    </source>
</evidence>
<feature type="domain" description="Fibronectin type-III" evidence="13">
    <location>
        <begin position="1803"/>
        <end position="1896"/>
    </location>
</feature>